<feature type="region of interest" description="Disordered" evidence="1">
    <location>
        <begin position="58"/>
        <end position="78"/>
    </location>
</feature>
<sequence>MRLVIDIHTSIKSSVFILGNQDFVNNYENTGSGALVEPQSASRQVINQDLPQELPIAFSHLDPVPDDSSDADYVPSVQ</sequence>
<evidence type="ECO:0000313" key="2">
    <source>
        <dbReference type="EMBL" id="KUM65600.1"/>
    </source>
</evidence>
<accession>A0A117NRG9</accession>
<proteinExistence type="predicted"/>
<evidence type="ECO:0000313" key="3">
    <source>
        <dbReference type="Proteomes" id="UP000055045"/>
    </source>
</evidence>
<protein>
    <submittedName>
        <fullName evidence="2">Uncharacterized protein</fullName>
    </submittedName>
</protein>
<comment type="caution">
    <text evidence="2">The sequence shown here is derived from an EMBL/GenBank/DDBJ whole genome shotgun (WGS) entry which is preliminary data.</text>
</comment>
<dbReference type="Proteomes" id="UP000055045">
    <property type="component" value="Unassembled WGS sequence"/>
</dbReference>
<reference evidence="2 3" key="1">
    <citation type="submission" date="2015-10" db="EMBL/GenBank/DDBJ databases">
        <title>Genome sequencing of Penicillium freii.</title>
        <authorList>
            <person name="Nguyen H.D."/>
            <person name="Visagie C.M."/>
            <person name="Seifert K.A."/>
        </authorList>
    </citation>
    <scope>NUCLEOTIDE SEQUENCE [LARGE SCALE GENOMIC DNA]</scope>
    <source>
        <strain evidence="2 3">DAOM 242723</strain>
    </source>
</reference>
<organism evidence="2 3">
    <name type="scientific">Penicillium freii</name>
    <dbReference type="NCBI Taxonomy" id="48697"/>
    <lineage>
        <taxon>Eukaryota</taxon>
        <taxon>Fungi</taxon>
        <taxon>Dikarya</taxon>
        <taxon>Ascomycota</taxon>
        <taxon>Pezizomycotina</taxon>
        <taxon>Eurotiomycetes</taxon>
        <taxon>Eurotiomycetidae</taxon>
        <taxon>Eurotiales</taxon>
        <taxon>Aspergillaceae</taxon>
        <taxon>Penicillium</taxon>
    </lineage>
</organism>
<dbReference type="AlphaFoldDB" id="A0A117NRG9"/>
<keyword evidence="3" id="KW-1185">Reference proteome</keyword>
<dbReference type="EMBL" id="LLXE01000023">
    <property type="protein sequence ID" value="KUM65600.1"/>
    <property type="molecule type" value="Genomic_DNA"/>
</dbReference>
<gene>
    <name evidence="2" type="ORF">ACN42_g1446</name>
</gene>
<name>A0A117NRG9_PENFR</name>
<evidence type="ECO:0000256" key="1">
    <source>
        <dbReference type="SAM" id="MobiDB-lite"/>
    </source>
</evidence>